<feature type="region of interest" description="Disordered" evidence="1">
    <location>
        <begin position="68"/>
        <end position="102"/>
    </location>
</feature>
<reference evidence="3 4" key="1">
    <citation type="submission" date="2023-08" db="EMBL/GenBank/DDBJ databases">
        <title>Black Yeasts Isolated from many extreme environments.</title>
        <authorList>
            <person name="Coleine C."/>
            <person name="Stajich J.E."/>
            <person name="Selbmann L."/>
        </authorList>
    </citation>
    <scope>NUCLEOTIDE SEQUENCE [LARGE SCALE GENOMIC DNA]</scope>
    <source>
        <strain evidence="3 4">CCFEE 5910</strain>
    </source>
</reference>
<sequence>MSRRGLAVLGLAAAGGAGYYLYSAGGDPKAAEKHFEADAHKASAKIRGELPGRGKEVEKRGEAYLNQAESQVNQAAADTRRKLEQGKAEAEKQWQQGKADVEKKYAEGKKEAGDLLHRTEREINKGIDTFDKTVEKKAAEAKSGLSSWFGGK</sequence>
<evidence type="ECO:0000313" key="3">
    <source>
        <dbReference type="EMBL" id="KAK5081342.1"/>
    </source>
</evidence>
<feature type="compositionally biased region" description="Basic and acidic residues" evidence="1">
    <location>
        <begin position="78"/>
        <end position="92"/>
    </location>
</feature>
<organism evidence="3 4">
    <name type="scientific">Lithohypha guttulata</name>
    <dbReference type="NCBI Taxonomy" id="1690604"/>
    <lineage>
        <taxon>Eukaryota</taxon>
        <taxon>Fungi</taxon>
        <taxon>Dikarya</taxon>
        <taxon>Ascomycota</taxon>
        <taxon>Pezizomycotina</taxon>
        <taxon>Eurotiomycetes</taxon>
        <taxon>Chaetothyriomycetidae</taxon>
        <taxon>Chaetothyriales</taxon>
        <taxon>Trichomeriaceae</taxon>
        <taxon>Lithohypha</taxon>
    </lineage>
</organism>
<feature type="signal peptide" evidence="2">
    <location>
        <begin position="1"/>
        <end position="18"/>
    </location>
</feature>
<dbReference type="Proteomes" id="UP001309876">
    <property type="component" value="Unassembled WGS sequence"/>
</dbReference>
<evidence type="ECO:0000256" key="2">
    <source>
        <dbReference type="SAM" id="SignalP"/>
    </source>
</evidence>
<evidence type="ECO:0000256" key="1">
    <source>
        <dbReference type="SAM" id="MobiDB-lite"/>
    </source>
</evidence>
<keyword evidence="4" id="KW-1185">Reference proteome</keyword>
<proteinExistence type="predicted"/>
<evidence type="ECO:0000313" key="4">
    <source>
        <dbReference type="Proteomes" id="UP001309876"/>
    </source>
</evidence>
<feature type="chain" id="PRO_5042964401" description="Calcofluor white hypersensitive protein" evidence="2">
    <location>
        <begin position="19"/>
        <end position="152"/>
    </location>
</feature>
<accession>A0AAN7STV6</accession>
<dbReference type="AlphaFoldDB" id="A0AAN7STV6"/>
<name>A0AAN7STV6_9EURO</name>
<dbReference type="EMBL" id="JAVRRJ010000010">
    <property type="protein sequence ID" value="KAK5081342.1"/>
    <property type="molecule type" value="Genomic_DNA"/>
</dbReference>
<gene>
    <name evidence="3" type="ORF">LTR05_008136</name>
</gene>
<evidence type="ECO:0008006" key="5">
    <source>
        <dbReference type="Google" id="ProtNLM"/>
    </source>
</evidence>
<keyword evidence="2" id="KW-0732">Signal</keyword>
<protein>
    <recommendedName>
        <fullName evidence="5">Calcofluor white hypersensitive protein</fullName>
    </recommendedName>
</protein>
<comment type="caution">
    <text evidence="3">The sequence shown here is derived from an EMBL/GenBank/DDBJ whole genome shotgun (WGS) entry which is preliminary data.</text>
</comment>